<feature type="domain" description="Disease resistance protein Roq1-like winged-helix" evidence="2">
    <location>
        <begin position="125"/>
        <end position="194"/>
    </location>
</feature>
<dbReference type="PANTHER" id="PTHR11017:SF297">
    <property type="entry name" value="ADP-RIBOSYL CYCLASE_CYCLIC ADP-RIBOSE HYDROLASE"/>
    <property type="match status" value="1"/>
</dbReference>
<dbReference type="HOGENOM" id="CLU_001561_0_1_1"/>
<dbReference type="InterPro" id="IPR044974">
    <property type="entry name" value="Disease_R_plants"/>
</dbReference>
<organism evidence="3 4">
    <name type="scientific">Brassica oleracea var. oleracea</name>
    <dbReference type="NCBI Taxonomy" id="109376"/>
    <lineage>
        <taxon>Eukaryota</taxon>
        <taxon>Viridiplantae</taxon>
        <taxon>Streptophyta</taxon>
        <taxon>Embryophyta</taxon>
        <taxon>Tracheophyta</taxon>
        <taxon>Spermatophyta</taxon>
        <taxon>Magnoliopsida</taxon>
        <taxon>eudicotyledons</taxon>
        <taxon>Gunneridae</taxon>
        <taxon>Pentapetalae</taxon>
        <taxon>rosids</taxon>
        <taxon>malvids</taxon>
        <taxon>Brassicales</taxon>
        <taxon>Brassicaceae</taxon>
        <taxon>Brassiceae</taxon>
        <taxon>Brassica</taxon>
    </lineage>
</organism>
<dbReference type="Gramene" id="Bo3g153710.1">
    <property type="protein sequence ID" value="Bo3g153710.1"/>
    <property type="gene ID" value="Bo3g153710"/>
</dbReference>
<dbReference type="Pfam" id="PF23282">
    <property type="entry name" value="WHD_ROQ1"/>
    <property type="match status" value="1"/>
</dbReference>
<dbReference type="AlphaFoldDB" id="A0A0D3BJW7"/>
<evidence type="ECO:0000256" key="1">
    <source>
        <dbReference type="ARBA" id="ARBA00022737"/>
    </source>
</evidence>
<reference evidence="3 4" key="1">
    <citation type="journal article" date="2014" name="Genome Biol.">
        <title>Transcriptome and methylome profiling reveals relics of genome dominance in the mesopolyploid Brassica oleracea.</title>
        <authorList>
            <person name="Parkin I.A."/>
            <person name="Koh C."/>
            <person name="Tang H."/>
            <person name="Robinson S.J."/>
            <person name="Kagale S."/>
            <person name="Clarke W.E."/>
            <person name="Town C.D."/>
            <person name="Nixon J."/>
            <person name="Krishnakumar V."/>
            <person name="Bidwell S.L."/>
            <person name="Denoeud F."/>
            <person name="Belcram H."/>
            <person name="Links M.G."/>
            <person name="Just J."/>
            <person name="Clarke C."/>
            <person name="Bender T."/>
            <person name="Huebert T."/>
            <person name="Mason A.S."/>
            <person name="Pires J.C."/>
            <person name="Barker G."/>
            <person name="Moore J."/>
            <person name="Walley P.G."/>
            <person name="Manoli S."/>
            <person name="Batley J."/>
            <person name="Edwards D."/>
            <person name="Nelson M.N."/>
            <person name="Wang X."/>
            <person name="Paterson A.H."/>
            <person name="King G."/>
            <person name="Bancroft I."/>
            <person name="Chalhoub B."/>
            <person name="Sharpe A.G."/>
        </authorList>
    </citation>
    <scope>NUCLEOTIDE SEQUENCE</scope>
    <source>
        <strain evidence="3 4">cv. TO1000</strain>
    </source>
</reference>
<dbReference type="InterPro" id="IPR027417">
    <property type="entry name" value="P-loop_NTPase"/>
</dbReference>
<evidence type="ECO:0000313" key="4">
    <source>
        <dbReference type="Proteomes" id="UP000032141"/>
    </source>
</evidence>
<protein>
    <recommendedName>
        <fullName evidence="2">Disease resistance protein Roq1-like winged-helix domain-containing protein</fullName>
    </recommendedName>
</protein>
<keyword evidence="4" id="KW-1185">Reference proteome</keyword>
<dbReference type="Proteomes" id="UP000032141">
    <property type="component" value="Chromosome C3"/>
</dbReference>
<dbReference type="STRING" id="109376.A0A0D3BJW7"/>
<dbReference type="PANTHER" id="PTHR11017">
    <property type="entry name" value="LEUCINE-RICH REPEAT-CONTAINING PROTEIN"/>
    <property type="match status" value="1"/>
</dbReference>
<dbReference type="InterPro" id="IPR058192">
    <property type="entry name" value="WHD_ROQ1-like"/>
</dbReference>
<dbReference type="Gene3D" id="1.10.8.430">
    <property type="entry name" value="Helical domain of apoptotic protease-activating factors"/>
    <property type="match status" value="1"/>
</dbReference>
<accession>A0A0D3BJW7</accession>
<dbReference type="GO" id="GO:0006952">
    <property type="term" value="P:defense response"/>
    <property type="evidence" value="ECO:0007669"/>
    <property type="project" value="InterPro"/>
</dbReference>
<dbReference type="EnsemblPlants" id="Bo3g153710.1">
    <property type="protein sequence ID" value="Bo3g153710.1"/>
    <property type="gene ID" value="Bo3g153710"/>
</dbReference>
<dbReference type="SUPFAM" id="SSF46785">
    <property type="entry name" value="Winged helix' DNA-binding domain"/>
    <property type="match status" value="1"/>
</dbReference>
<keyword evidence="1" id="KW-0677">Repeat</keyword>
<sequence>MANETFWFGPGSRIIITTQDHRVLKSSRINHIHMVKLPSYLEALQMFCMCAFDQKDPNDGFGMRACEVISLVGKLPLGIRVMGSHFRGISEHDWREALPSLRTHLDRDTDILNILKFSYDALHDEDKRLFLHIACFFNLEPVDIVEGCLAKCFLDVTQGVRVLVEKSFISIEYNRMEMAELLVHFGRNIVREQSDSQPGKRQFLNKPIDIDEVLSDDKSDSGSVIGIDLNEDIACTSERAFERLSNLQFLRIFSKGVNPQSMNYISQKLRLLVWQGSEMTCFPSNFNPKFLVKLQMQDTKFEKLWEGIKSLPISQLPLISRNWISVIAIVWWNSLYLLGMQLISKKMDLSHCSRLVKLSLSIGNAINLQKLDLSHCSRLAELSSSIGSAVNLQEMNLECCSSLVELPFSIGNAMNLQKLYLNHCSSLMELPSSVRNLGRLRSLKLERCSKLEVNLANINLESLEYLVLSGCSSLKSYSENSTDIQELDPWIGRISSLQKLVLNGMENLVSLPQLPDSVVELDAEYCESLERLDCCFCNPGIRLNFKYCCKLNQEAIDLIIRTPTIRFAVFPTREVPRGFTCRSFGSSLTVKLNEMPLGESIKFKDCVIYADGHELRSVSGGGLICPYVSSGRHSIISSEKTDQFLPWHLHNTFVVEVKTEELTSTELAFYFEISYSGY</sequence>
<proteinExistence type="predicted"/>
<reference evidence="3" key="2">
    <citation type="submission" date="2015-03" db="UniProtKB">
        <authorList>
            <consortium name="EnsemblPlants"/>
        </authorList>
    </citation>
    <scope>IDENTIFICATION</scope>
</reference>
<evidence type="ECO:0000313" key="3">
    <source>
        <dbReference type="EnsemblPlants" id="Bo3g153710.1"/>
    </source>
</evidence>
<evidence type="ECO:0000259" key="2">
    <source>
        <dbReference type="Pfam" id="PF23282"/>
    </source>
</evidence>
<dbReference type="Gene3D" id="3.80.10.10">
    <property type="entry name" value="Ribonuclease Inhibitor"/>
    <property type="match status" value="1"/>
</dbReference>
<dbReference type="InterPro" id="IPR042197">
    <property type="entry name" value="Apaf_helical"/>
</dbReference>
<dbReference type="InterPro" id="IPR036390">
    <property type="entry name" value="WH_DNA-bd_sf"/>
</dbReference>
<dbReference type="OMA" id="SKHINAR"/>
<dbReference type="SUPFAM" id="SSF52058">
    <property type="entry name" value="L domain-like"/>
    <property type="match status" value="1"/>
</dbReference>
<dbReference type="SUPFAM" id="SSF52540">
    <property type="entry name" value="P-loop containing nucleoside triphosphate hydrolases"/>
    <property type="match status" value="1"/>
</dbReference>
<dbReference type="InterPro" id="IPR032675">
    <property type="entry name" value="LRR_dom_sf"/>
</dbReference>
<name>A0A0D3BJW7_BRAOL</name>